<evidence type="ECO:0000256" key="1">
    <source>
        <dbReference type="ARBA" id="ARBA00022884"/>
    </source>
</evidence>
<dbReference type="PANTHER" id="PTHR48027">
    <property type="entry name" value="HETEROGENEOUS NUCLEAR RIBONUCLEOPROTEIN 87F-RELATED"/>
    <property type="match status" value="1"/>
</dbReference>
<feature type="compositionally biased region" description="Pro residues" evidence="3">
    <location>
        <begin position="96"/>
        <end position="107"/>
    </location>
</feature>
<evidence type="ECO:0000313" key="6">
    <source>
        <dbReference type="Proteomes" id="UP001187192"/>
    </source>
</evidence>
<dbReference type="SUPFAM" id="SSF54928">
    <property type="entry name" value="RNA-binding domain, RBD"/>
    <property type="match status" value="1"/>
</dbReference>
<evidence type="ECO:0000313" key="5">
    <source>
        <dbReference type="EMBL" id="GMN64558.1"/>
    </source>
</evidence>
<protein>
    <recommendedName>
        <fullName evidence="4">RRM domain-containing protein</fullName>
    </recommendedName>
</protein>
<dbReference type="GO" id="GO:0003723">
    <property type="term" value="F:RNA binding"/>
    <property type="evidence" value="ECO:0007669"/>
    <property type="project" value="UniProtKB-UniRule"/>
</dbReference>
<evidence type="ECO:0000259" key="4">
    <source>
        <dbReference type="PROSITE" id="PS50102"/>
    </source>
</evidence>
<evidence type="ECO:0000256" key="3">
    <source>
        <dbReference type="SAM" id="MobiDB-lite"/>
    </source>
</evidence>
<dbReference type="InterPro" id="IPR000504">
    <property type="entry name" value="RRM_dom"/>
</dbReference>
<name>A0AA88DZM9_FICCA</name>
<sequence>MYTNPLNLTLKPFQKTLNTLSHSLPVPLSLATSLSPLGHPSPQSLRHAVTSPSPFRRRAVTNDGTLSQRSKGKEVHSQTYRKPTRNRQWRWLRTQKPPPPLFLPTIPPLRQGKKKKRKWDQPAESLASAGPALPGVVSLEFLEFQPECSHFEKYGEITNLYMPKDQGSTTHRGIGFITLASAESVDSLMADTHKLGGSTVVVDRATPKIMSVATATATADPSLLDLFIHARLASSSSLTASSSACGVGVFVEGRGGTRFLGGITCLNMRIDTLVEVAMMMSTPNGSPRMKKCLGRSSTEVWSLLPSNALDAYLGPTEEWLLLELQMKTSRKPTMTSELLCHPPSNSVRFDILLIVSTSKIFEVVMEVVLLVFVALCAIAVDDRPDQSTIRIQVAVKPILQQHCRSIFICLKI</sequence>
<comment type="caution">
    <text evidence="5">The sequence shown here is derived from an EMBL/GenBank/DDBJ whole genome shotgun (WGS) entry which is preliminary data.</text>
</comment>
<evidence type="ECO:0000256" key="2">
    <source>
        <dbReference type="PROSITE-ProRule" id="PRU00176"/>
    </source>
</evidence>
<organism evidence="5 6">
    <name type="scientific">Ficus carica</name>
    <name type="common">Common fig</name>
    <dbReference type="NCBI Taxonomy" id="3494"/>
    <lineage>
        <taxon>Eukaryota</taxon>
        <taxon>Viridiplantae</taxon>
        <taxon>Streptophyta</taxon>
        <taxon>Embryophyta</taxon>
        <taxon>Tracheophyta</taxon>
        <taxon>Spermatophyta</taxon>
        <taxon>Magnoliopsida</taxon>
        <taxon>eudicotyledons</taxon>
        <taxon>Gunneridae</taxon>
        <taxon>Pentapetalae</taxon>
        <taxon>rosids</taxon>
        <taxon>fabids</taxon>
        <taxon>Rosales</taxon>
        <taxon>Moraceae</taxon>
        <taxon>Ficeae</taxon>
        <taxon>Ficus</taxon>
    </lineage>
</organism>
<gene>
    <name evidence="5" type="ORF">TIFTF001_033634</name>
</gene>
<reference evidence="5" key="1">
    <citation type="submission" date="2023-07" db="EMBL/GenBank/DDBJ databases">
        <title>draft genome sequence of fig (Ficus carica).</title>
        <authorList>
            <person name="Takahashi T."/>
            <person name="Nishimura K."/>
        </authorList>
    </citation>
    <scope>NUCLEOTIDE SEQUENCE</scope>
</reference>
<dbReference type="InterPro" id="IPR012677">
    <property type="entry name" value="Nucleotide-bd_a/b_plait_sf"/>
</dbReference>
<keyword evidence="1 2" id="KW-0694">RNA-binding</keyword>
<keyword evidence="6" id="KW-1185">Reference proteome</keyword>
<proteinExistence type="predicted"/>
<feature type="region of interest" description="Disordered" evidence="3">
    <location>
        <begin position="35"/>
        <end position="127"/>
    </location>
</feature>
<accession>A0AA88DZM9</accession>
<dbReference type="PROSITE" id="PS50102">
    <property type="entry name" value="RRM"/>
    <property type="match status" value="1"/>
</dbReference>
<dbReference type="Gene3D" id="3.30.70.330">
    <property type="match status" value="1"/>
</dbReference>
<feature type="domain" description="RRM" evidence="4">
    <location>
        <begin position="151"/>
        <end position="207"/>
    </location>
</feature>
<dbReference type="AlphaFoldDB" id="A0AA88DZM9"/>
<dbReference type="InterPro" id="IPR035979">
    <property type="entry name" value="RBD_domain_sf"/>
</dbReference>
<dbReference type="InterPro" id="IPR052462">
    <property type="entry name" value="SLIRP/GR-RBP-like"/>
</dbReference>
<dbReference type="Proteomes" id="UP001187192">
    <property type="component" value="Unassembled WGS sequence"/>
</dbReference>
<dbReference type="EMBL" id="BTGU01000185">
    <property type="protein sequence ID" value="GMN64558.1"/>
    <property type="molecule type" value="Genomic_DNA"/>
</dbReference>